<dbReference type="InterPro" id="IPR012338">
    <property type="entry name" value="Beta-lactam/transpept-like"/>
</dbReference>
<dbReference type="PANTHER" id="PTHR46825:SF15">
    <property type="entry name" value="BETA-LACTAMASE-RELATED DOMAIN-CONTAINING PROTEIN"/>
    <property type="match status" value="1"/>
</dbReference>
<evidence type="ECO:0000259" key="1">
    <source>
        <dbReference type="Pfam" id="PF00144"/>
    </source>
</evidence>
<dbReference type="InterPro" id="IPR001466">
    <property type="entry name" value="Beta-lactam-related"/>
</dbReference>
<evidence type="ECO:0000313" key="2">
    <source>
        <dbReference type="EMBL" id="KKL09471.1"/>
    </source>
</evidence>
<feature type="domain" description="Beta-lactamase-related" evidence="1">
    <location>
        <begin position="62"/>
        <end position="349"/>
    </location>
</feature>
<organism evidence="2">
    <name type="scientific">marine sediment metagenome</name>
    <dbReference type="NCBI Taxonomy" id="412755"/>
    <lineage>
        <taxon>unclassified sequences</taxon>
        <taxon>metagenomes</taxon>
        <taxon>ecological metagenomes</taxon>
    </lineage>
</organism>
<protein>
    <recommendedName>
        <fullName evidence="1">Beta-lactamase-related domain-containing protein</fullName>
    </recommendedName>
</protein>
<gene>
    <name evidence="2" type="ORF">LCGC14_2565520</name>
</gene>
<feature type="non-terminal residue" evidence="2">
    <location>
        <position position="362"/>
    </location>
</feature>
<dbReference type="AlphaFoldDB" id="A0A0F9CUY6"/>
<dbReference type="Pfam" id="PF00144">
    <property type="entry name" value="Beta-lactamase"/>
    <property type="match status" value="1"/>
</dbReference>
<sequence>MLPWPAILLTLLIFSSASADRPEALDENISSSVQIIPKKPDKNERLTAIYTLKKEKIVNAVTAYFKNALAKKQVSGAGVSIVKGDSILFTEGFGKRKATLKDNINAQTVFRLGSLSKGFAGVLAGMYVNDGLLRWDSKIEDYVDGFQLGSLENSSQITLAKILSHTSGTPYHSYTNLVEAGLSLTDIAKRFKNIKPISKPGEIYSYQNAIFALSGTMIEQASGLSIGAALKERIFQPLGMKNASTDYKTLMASGNIAYPNYRSHHGWQSKKINDKYFNAVAAGGVNASPLDMAKWMRFLLGHNPEVADNSVLKAVFKPEVEIKGRAHYYQQWPGHISSHYAHGWRLHEFKDEKTGEVEIMIH</sequence>
<dbReference type="InterPro" id="IPR050491">
    <property type="entry name" value="AmpC-like"/>
</dbReference>
<dbReference type="PANTHER" id="PTHR46825">
    <property type="entry name" value="D-ALANYL-D-ALANINE-CARBOXYPEPTIDASE/ENDOPEPTIDASE AMPH"/>
    <property type="match status" value="1"/>
</dbReference>
<name>A0A0F9CUY6_9ZZZZ</name>
<dbReference type="EMBL" id="LAZR01042468">
    <property type="protein sequence ID" value="KKL09471.1"/>
    <property type="molecule type" value="Genomic_DNA"/>
</dbReference>
<dbReference type="Gene3D" id="3.40.710.10">
    <property type="entry name" value="DD-peptidase/beta-lactamase superfamily"/>
    <property type="match status" value="1"/>
</dbReference>
<dbReference type="SUPFAM" id="SSF56601">
    <property type="entry name" value="beta-lactamase/transpeptidase-like"/>
    <property type="match status" value="1"/>
</dbReference>
<reference evidence="2" key="1">
    <citation type="journal article" date="2015" name="Nature">
        <title>Complex archaea that bridge the gap between prokaryotes and eukaryotes.</title>
        <authorList>
            <person name="Spang A."/>
            <person name="Saw J.H."/>
            <person name="Jorgensen S.L."/>
            <person name="Zaremba-Niedzwiedzka K."/>
            <person name="Martijn J."/>
            <person name="Lind A.E."/>
            <person name="van Eijk R."/>
            <person name="Schleper C."/>
            <person name="Guy L."/>
            <person name="Ettema T.J."/>
        </authorList>
    </citation>
    <scope>NUCLEOTIDE SEQUENCE</scope>
</reference>
<comment type="caution">
    <text evidence="2">The sequence shown here is derived from an EMBL/GenBank/DDBJ whole genome shotgun (WGS) entry which is preliminary data.</text>
</comment>
<accession>A0A0F9CUY6</accession>
<proteinExistence type="predicted"/>